<dbReference type="PANTHER" id="PTHR31834:SF10">
    <property type="entry name" value="TRANSFERASE, PUTATIVE (AFU_ORTHOLOGUE AFUA_8G02040)-RELATED"/>
    <property type="match status" value="1"/>
</dbReference>
<dbReference type="OrthoDB" id="1577640at2759"/>
<accession>A0A1T3CJ37</accession>
<dbReference type="Proteomes" id="UP000191004">
    <property type="component" value="Unassembled WGS sequence"/>
</dbReference>
<dbReference type="InterPro" id="IPR007577">
    <property type="entry name" value="GlycoTrfase_DXD_sugar-bd_CS"/>
</dbReference>
<evidence type="ECO:0000313" key="2">
    <source>
        <dbReference type="EMBL" id="OPB41021.1"/>
    </source>
</evidence>
<comment type="similarity">
    <text evidence="1">Belongs to the glycosyltransferase 32 family.</text>
</comment>
<sequence>MLLPHSLLRRRLRLMLLSALAFAAAFWLLSSGGQRKEIPQFDARLLEQQYPLVWKHIHSFDGVGGAWYIPPSWLADDQTPPTDIVEAASLASTAALFARERQVAFSNIPLLMHQTGASSKVNTWKPDVVPWVERWLEYSTSPDNSEPMAYFFWDDEGIAMLMDKYDQGFVEDFNAIFTPVERADIFRVVTCLYFGGVYADIDTEPLRHPADWVGPSDLTRWIDDITGKSYGFKNPEEEAASPSANGKQPVNLIWGLEADTDPNTNTYWRMGYTYPIQLTQWALASAPGHPALKQFMDNLYDEVDLEKNATMNDPNRADPLTRTGPAAVTLATLLWLEHDNGFRWNALTGLKDGGKTKLVADALILPITGFSPGRGSYGNMGSKPITDPDARLVHHALGSWRKFDLLVEYGKFCRTVFGLCKDWTKVPTPQRGL</sequence>
<dbReference type="GO" id="GO:0006487">
    <property type="term" value="P:protein N-linked glycosylation"/>
    <property type="evidence" value="ECO:0007669"/>
    <property type="project" value="TreeGrafter"/>
</dbReference>
<name>A0A1T3CJ37_9HYPO</name>
<dbReference type="Gene3D" id="3.90.550.20">
    <property type="match status" value="1"/>
</dbReference>
<dbReference type="InterPro" id="IPR039367">
    <property type="entry name" value="Och1-like"/>
</dbReference>
<dbReference type="GO" id="GO:0000009">
    <property type="term" value="F:alpha-1,6-mannosyltransferase activity"/>
    <property type="evidence" value="ECO:0007669"/>
    <property type="project" value="InterPro"/>
</dbReference>
<organism evidence="2 3">
    <name type="scientific">Trichoderma guizhouense</name>
    <dbReference type="NCBI Taxonomy" id="1491466"/>
    <lineage>
        <taxon>Eukaryota</taxon>
        <taxon>Fungi</taxon>
        <taxon>Dikarya</taxon>
        <taxon>Ascomycota</taxon>
        <taxon>Pezizomycotina</taxon>
        <taxon>Sordariomycetes</taxon>
        <taxon>Hypocreomycetidae</taxon>
        <taxon>Hypocreales</taxon>
        <taxon>Hypocreaceae</taxon>
        <taxon>Trichoderma</taxon>
    </lineage>
</organism>
<dbReference type="GO" id="GO:0000136">
    <property type="term" value="C:mannan polymerase complex"/>
    <property type="evidence" value="ECO:0007669"/>
    <property type="project" value="TreeGrafter"/>
</dbReference>
<evidence type="ECO:0000256" key="1">
    <source>
        <dbReference type="ARBA" id="ARBA00009003"/>
    </source>
</evidence>
<dbReference type="Pfam" id="PF04488">
    <property type="entry name" value="Gly_transf_sug"/>
    <property type="match status" value="1"/>
</dbReference>
<dbReference type="SUPFAM" id="SSF53448">
    <property type="entry name" value="Nucleotide-diphospho-sugar transferases"/>
    <property type="match status" value="1"/>
</dbReference>
<proteinExistence type="inferred from homology"/>
<keyword evidence="2" id="KW-0808">Transferase</keyword>
<gene>
    <name evidence="2" type="ORF">A0O28_0107180</name>
</gene>
<reference evidence="2 3" key="1">
    <citation type="submission" date="2016-04" db="EMBL/GenBank/DDBJ databases">
        <title>Multiple horizontal gene transfer events from other fungi enriched the ability of the initially mycotrophic fungus Trichoderma (Ascomycota) to feed on dead plant biomass.</title>
        <authorList>
            <person name="Atanasova L."/>
            <person name="Chenthamara K."/>
            <person name="Zhang J."/>
            <person name="Grujic M."/>
            <person name="Henrissat B."/>
            <person name="Kuo A."/>
            <person name="Aertz A."/>
            <person name="Salamov A."/>
            <person name="Lipzen A."/>
            <person name="Labutti K."/>
            <person name="Barry K."/>
            <person name="Miao Y."/>
            <person name="Rahimi M.J."/>
            <person name="Shen Q."/>
            <person name="Grigoriev I.V."/>
            <person name="Kubicek C.P."/>
            <person name="Druzhinina I.S."/>
        </authorList>
    </citation>
    <scope>NUCLEOTIDE SEQUENCE [LARGE SCALE GENOMIC DNA]</scope>
    <source>
        <strain evidence="2 3">NJAU 4742</strain>
    </source>
</reference>
<dbReference type="EMBL" id="LVVK01000016">
    <property type="protein sequence ID" value="OPB41021.1"/>
    <property type="molecule type" value="Genomic_DNA"/>
</dbReference>
<comment type="caution">
    <text evidence="2">The sequence shown here is derived from an EMBL/GenBank/DDBJ whole genome shotgun (WGS) entry which is preliminary data.</text>
</comment>
<dbReference type="InterPro" id="IPR029044">
    <property type="entry name" value="Nucleotide-diphossugar_trans"/>
</dbReference>
<dbReference type="AlphaFoldDB" id="A0A1T3CJ37"/>
<protein>
    <submittedName>
        <fullName evidence="2">GT32 Glycosyltransferase Family 32 protein</fullName>
    </submittedName>
</protein>
<keyword evidence="3" id="KW-1185">Reference proteome</keyword>
<evidence type="ECO:0000313" key="3">
    <source>
        <dbReference type="Proteomes" id="UP000191004"/>
    </source>
</evidence>
<dbReference type="PANTHER" id="PTHR31834">
    <property type="entry name" value="INITIATION-SPECIFIC ALPHA-1,6-MANNOSYLTRANSFERASE"/>
    <property type="match status" value="1"/>
</dbReference>